<organism evidence="1 2">
    <name type="scientific">Pistacia integerrima</name>
    <dbReference type="NCBI Taxonomy" id="434235"/>
    <lineage>
        <taxon>Eukaryota</taxon>
        <taxon>Viridiplantae</taxon>
        <taxon>Streptophyta</taxon>
        <taxon>Embryophyta</taxon>
        <taxon>Tracheophyta</taxon>
        <taxon>Spermatophyta</taxon>
        <taxon>Magnoliopsida</taxon>
        <taxon>eudicotyledons</taxon>
        <taxon>Gunneridae</taxon>
        <taxon>Pentapetalae</taxon>
        <taxon>rosids</taxon>
        <taxon>malvids</taxon>
        <taxon>Sapindales</taxon>
        <taxon>Anacardiaceae</taxon>
        <taxon>Pistacia</taxon>
    </lineage>
</organism>
<reference evidence="2" key="1">
    <citation type="journal article" date="2023" name="G3 (Bethesda)">
        <title>Genome assembly and association tests identify interacting loci associated with vigor, precocity, and sex in interspecific pistachio rootstocks.</title>
        <authorList>
            <person name="Palmer W."/>
            <person name="Jacygrad E."/>
            <person name="Sagayaradj S."/>
            <person name="Cavanaugh K."/>
            <person name="Han R."/>
            <person name="Bertier L."/>
            <person name="Beede B."/>
            <person name="Kafkas S."/>
            <person name="Golino D."/>
            <person name="Preece J."/>
            <person name="Michelmore R."/>
        </authorList>
    </citation>
    <scope>NUCLEOTIDE SEQUENCE [LARGE SCALE GENOMIC DNA]</scope>
</reference>
<protein>
    <submittedName>
        <fullName evidence="1">Uncharacterized protein</fullName>
    </submittedName>
</protein>
<comment type="caution">
    <text evidence="1">The sequence shown here is derived from an EMBL/GenBank/DDBJ whole genome shotgun (WGS) entry which is preliminary data.</text>
</comment>
<dbReference type="Proteomes" id="UP001163603">
    <property type="component" value="Chromosome 4"/>
</dbReference>
<proteinExistence type="predicted"/>
<dbReference type="EMBL" id="CM047739">
    <property type="protein sequence ID" value="KAJ0041812.1"/>
    <property type="molecule type" value="Genomic_DNA"/>
</dbReference>
<name>A0ACC0YT49_9ROSI</name>
<sequence>MTSSIFIPILLRRPLRRDYNSFRGRGCEYNYYIFNSTTKQYTTLPPLRVKTGVSRSIFGANLAFDPLKSPHHKVICVRNCDSLRHGHYQIEIYSPETGHWRLSGGTFTGPTDTNFNHGVFWKGSIHWISPPVTCFYFNVDEEKLRDMPMPPIPEEWDERRRSYFGESGGYLHLIENYGPGGAVFNVLEMERGYSGWFVKYRVDLFGVATVFPEMIRNHNDPEPGPEELNDYAFSVLCVAREENDEDSYLVVQIPKKVIRYNFKDQTFKKIHDFAPSEFDAHEPELERFDVFQHIESLACV</sequence>
<evidence type="ECO:0000313" key="2">
    <source>
        <dbReference type="Proteomes" id="UP001163603"/>
    </source>
</evidence>
<gene>
    <name evidence="1" type="ORF">Pint_18040</name>
</gene>
<evidence type="ECO:0000313" key="1">
    <source>
        <dbReference type="EMBL" id="KAJ0041812.1"/>
    </source>
</evidence>
<accession>A0ACC0YT49</accession>
<keyword evidence="2" id="KW-1185">Reference proteome</keyword>